<feature type="signal peptide" evidence="1">
    <location>
        <begin position="1"/>
        <end position="20"/>
    </location>
</feature>
<keyword evidence="1" id="KW-0732">Signal</keyword>
<protein>
    <recommendedName>
        <fullName evidence="4">Short chain amide porin</fullName>
    </recommendedName>
</protein>
<comment type="caution">
    <text evidence="2">The sequence shown here is derived from an EMBL/GenBank/DDBJ whole genome shotgun (WGS) entry which is preliminary data.</text>
</comment>
<gene>
    <name evidence="2" type="ORF">HDE69_001372</name>
</gene>
<name>A0A7W8YRP3_9SPHI</name>
<evidence type="ECO:0000313" key="2">
    <source>
        <dbReference type="EMBL" id="MBB5620323.1"/>
    </source>
</evidence>
<sequence>MKFYHYLSGILFLLPAIVLAQNQPPPADPLTLYLNKEKTHYLKFGGYMQVWFRNTQLNPGSKINDSQLSSITDISLRRVRLKVTAMPVDNLMLVMQLGPTNVNNLTKTDTYVDLLDGYADYKINEYISVGGGRSSWMGLSRYATGYTKTLLYETPLINLGDINKRDITQRRLGLFVKGIIEKLDYRFAYTTPYNTGGTAPLTDIAVFNTKVVKPNWSGYIKWQFFDKESNVMAQNQGAYLGKKKVLAIGAGFELQKDALWHKNSVNDTIADNLKQFAADIFYDTPVNKEKGTAFTFYGAYHHHDFGPDYTRILAIGNPANGLDASTASFNGSGNGYPVIGTGNSISVQTGFLLPYFNQKKKGAQLLPAVGIQYSKFERLADPMVTYDAGVSLLLKGHSSKLVFNAQSRPIFRAEPDGELTTTMRKMMYVLMYHISID</sequence>
<accession>A0A7W8YRP3</accession>
<evidence type="ECO:0000313" key="3">
    <source>
        <dbReference type="Proteomes" id="UP000537718"/>
    </source>
</evidence>
<evidence type="ECO:0000256" key="1">
    <source>
        <dbReference type="SAM" id="SignalP"/>
    </source>
</evidence>
<evidence type="ECO:0008006" key="4">
    <source>
        <dbReference type="Google" id="ProtNLM"/>
    </source>
</evidence>
<dbReference type="RefSeq" id="WP_183866363.1">
    <property type="nucleotide sequence ID" value="NZ_JACHCF010000003.1"/>
</dbReference>
<dbReference type="EMBL" id="JACHCF010000003">
    <property type="protein sequence ID" value="MBB5620323.1"/>
    <property type="molecule type" value="Genomic_DNA"/>
</dbReference>
<dbReference type="Proteomes" id="UP000537718">
    <property type="component" value="Unassembled WGS sequence"/>
</dbReference>
<reference evidence="2 3" key="1">
    <citation type="submission" date="2020-08" db="EMBL/GenBank/DDBJ databases">
        <title>Genomic Encyclopedia of Type Strains, Phase IV (KMG-V): Genome sequencing to study the core and pangenomes of soil and plant-associated prokaryotes.</title>
        <authorList>
            <person name="Whitman W."/>
        </authorList>
    </citation>
    <scope>NUCLEOTIDE SEQUENCE [LARGE SCALE GENOMIC DNA]</scope>
    <source>
        <strain evidence="2 3">MP7CTX6</strain>
    </source>
</reference>
<organism evidence="2 3">
    <name type="scientific">Pedobacter cryoconitis</name>
    <dbReference type="NCBI Taxonomy" id="188932"/>
    <lineage>
        <taxon>Bacteria</taxon>
        <taxon>Pseudomonadati</taxon>
        <taxon>Bacteroidota</taxon>
        <taxon>Sphingobacteriia</taxon>
        <taxon>Sphingobacteriales</taxon>
        <taxon>Sphingobacteriaceae</taxon>
        <taxon>Pedobacter</taxon>
    </lineage>
</organism>
<feature type="chain" id="PRO_5031344860" description="Short chain amide porin" evidence="1">
    <location>
        <begin position="21"/>
        <end position="437"/>
    </location>
</feature>
<proteinExistence type="predicted"/>
<dbReference type="AlphaFoldDB" id="A0A7W8YRP3"/>